<evidence type="ECO:0000313" key="9">
    <source>
        <dbReference type="Proteomes" id="UP001237642"/>
    </source>
</evidence>
<keyword evidence="9" id="KW-1185">Reference proteome</keyword>
<dbReference type="GO" id="GO:0016020">
    <property type="term" value="C:membrane"/>
    <property type="evidence" value="ECO:0007669"/>
    <property type="project" value="UniProtKB-SubCell"/>
</dbReference>
<reference evidence="8" key="1">
    <citation type="submission" date="2023-02" db="EMBL/GenBank/DDBJ databases">
        <title>Genome of toxic invasive species Heracleum sosnowskyi carries increased number of genes despite the absence of recent whole-genome duplications.</title>
        <authorList>
            <person name="Schelkunov M."/>
            <person name="Shtratnikova V."/>
            <person name="Makarenko M."/>
            <person name="Klepikova A."/>
            <person name="Omelchenko D."/>
            <person name="Novikova G."/>
            <person name="Obukhova E."/>
            <person name="Bogdanov V."/>
            <person name="Penin A."/>
            <person name="Logacheva M."/>
        </authorList>
    </citation>
    <scope>NUCLEOTIDE SEQUENCE</scope>
    <source>
        <strain evidence="8">Hsosn_3</strain>
        <tissue evidence="8">Leaf</tissue>
    </source>
</reference>
<evidence type="ECO:0000256" key="7">
    <source>
        <dbReference type="RuleBase" id="RU366043"/>
    </source>
</evidence>
<evidence type="ECO:0000256" key="2">
    <source>
        <dbReference type="ARBA" id="ARBA00008361"/>
    </source>
</evidence>
<comment type="subcellular location">
    <subcellularLocation>
        <location evidence="6">Endomembrane system</location>
        <topology evidence="6">Single-pass membrane protein</topology>
    </subcellularLocation>
    <subcellularLocation>
        <location evidence="1 7">Membrane</location>
        <topology evidence="1 7">Single-pass type II membrane protein</topology>
    </subcellularLocation>
</comment>
<reference evidence="8" key="2">
    <citation type="submission" date="2023-05" db="EMBL/GenBank/DDBJ databases">
        <authorList>
            <person name="Schelkunov M.I."/>
        </authorList>
    </citation>
    <scope>NUCLEOTIDE SEQUENCE</scope>
    <source>
        <strain evidence="8">Hsosn_3</strain>
        <tissue evidence="8">Leaf</tissue>
    </source>
</reference>
<dbReference type="EC" id="2.1.1.-" evidence="7"/>
<keyword evidence="3 7" id="KW-0489">Methyltransferase</keyword>
<sequence length="214" mass="24250">MLKRAIDSKSTLLLHSAISTENIAFCTMLMVASWGAYLLSRNILTVSFEPRDTHEAQVQFALEHGVPALIDGLYLIEVDRILRPGGYWIFSGPPINWESRWKGWDRTPKDLGAEQNEIESVARSLCWKKLVQKDDIAIWQKPTNAIHCKLNRKVFKKPQLCQSPNPDKACFAKLKDCAQSDSDLIVERNLKTLKKVAMAKITTKLNTGQDAVRE</sequence>
<keyword evidence="7" id="KW-0808">Transferase</keyword>
<keyword evidence="5 7" id="KW-0325">Glycoprotein</keyword>
<gene>
    <name evidence="8" type="ORF">POM88_054935</name>
</gene>
<dbReference type="GO" id="GO:0032259">
    <property type="term" value="P:methylation"/>
    <property type="evidence" value="ECO:0007669"/>
    <property type="project" value="UniProtKB-KW"/>
</dbReference>
<keyword evidence="7" id="KW-0812">Transmembrane</keyword>
<dbReference type="GO" id="GO:0005802">
    <property type="term" value="C:trans-Golgi network"/>
    <property type="evidence" value="ECO:0007669"/>
    <property type="project" value="TreeGrafter"/>
</dbReference>
<dbReference type="GO" id="GO:0005768">
    <property type="term" value="C:endosome"/>
    <property type="evidence" value="ECO:0007669"/>
    <property type="project" value="TreeGrafter"/>
</dbReference>
<dbReference type="Pfam" id="PF03141">
    <property type="entry name" value="Methyltransf_29"/>
    <property type="match status" value="2"/>
</dbReference>
<dbReference type="PANTHER" id="PTHR10108">
    <property type="entry name" value="SAM-DEPENDENT METHYLTRANSFERASE"/>
    <property type="match status" value="1"/>
</dbReference>
<evidence type="ECO:0000256" key="4">
    <source>
        <dbReference type="ARBA" id="ARBA00022968"/>
    </source>
</evidence>
<dbReference type="PANTHER" id="PTHR10108:SF1059">
    <property type="entry name" value="METHYLTRANSFERASE PMT15-RELATED"/>
    <property type="match status" value="1"/>
</dbReference>
<evidence type="ECO:0000256" key="3">
    <source>
        <dbReference type="ARBA" id="ARBA00022603"/>
    </source>
</evidence>
<name>A0AAD8GM95_9APIA</name>
<evidence type="ECO:0000256" key="6">
    <source>
        <dbReference type="ARBA" id="ARBA00037847"/>
    </source>
</evidence>
<keyword evidence="7" id="KW-1133">Transmembrane helix</keyword>
<evidence type="ECO:0000313" key="8">
    <source>
        <dbReference type="EMBL" id="KAK1348688.1"/>
    </source>
</evidence>
<dbReference type="InterPro" id="IPR029063">
    <property type="entry name" value="SAM-dependent_MTases_sf"/>
</dbReference>
<evidence type="ECO:0000256" key="5">
    <source>
        <dbReference type="ARBA" id="ARBA00023180"/>
    </source>
</evidence>
<evidence type="ECO:0000256" key="1">
    <source>
        <dbReference type="ARBA" id="ARBA00004606"/>
    </source>
</evidence>
<accession>A0AAD8GM95</accession>
<comment type="similarity">
    <text evidence="2 7">Belongs to the methyltransferase superfamily.</text>
</comment>
<protein>
    <recommendedName>
        <fullName evidence="7">Methyltransferase</fullName>
        <ecNumber evidence="7">2.1.1.-</ecNumber>
    </recommendedName>
</protein>
<dbReference type="Proteomes" id="UP001237642">
    <property type="component" value="Unassembled WGS sequence"/>
</dbReference>
<organism evidence="8 9">
    <name type="scientific">Heracleum sosnowskyi</name>
    <dbReference type="NCBI Taxonomy" id="360622"/>
    <lineage>
        <taxon>Eukaryota</taxon>
        <taxon>Viridiplantae</taxon>
        <taxon>Streptophyta</taxon>
        <taxon>Embryophyta</taxon>
        <taxon>Tracheophyta</taxon>
        <taxon>Spermatophyta</taxon>
        <taxon>Magnoliopsida</taxon>
        <taxon>eudicotyledons</taxon>
        <taxon>Gunneridae</taxon>
        <taxon>Pentapetalae</taxon>
        <taxon>asterids</taxon>
        <taxon>campanulids</taxon>
        <taxon>Apiales</taxon>
        <taxon>Apiaceae</taxon>
        <taxon>Apioideae</taxon>
        <taxon>apioid superclade</taxon>
        <taxon>Tordylieae</taxon>
        <taxon>Tordyliinae</taxon>
        <taxon>Heracleum</taxon>
    </lineage>
</organism>
<dbReference type="AlphaFoldDB" id="A0AAD8GM95"/>
<dbReference type="EMBL" id="JAUIZM010000119">
    <property type="protein sequence ID" value="KAK1348688.1"/>
    <property type="molecule type" value="Genomic_DNA"/>
</dbReference>
<keyword evidence="7" id="KW-0472">Membrane</keyword>
<feature type="transmembrane region" description="Helical" evidence="7">
    <location>
        <begin position="12"/>
        <end position="37"/>
    </location>
</feature>
<proteinExistence type="inferred from homology"/>
<dbReference type="InterPro" id="IPR004159">
    <property type="entry name" value="Put_SAM_MeTrfase"/>
</dbReference>
<dbReference type="SUPFAM" id="SSF53335">
    <property type="entry name" value="S-adenosyl-L-methionine-dependent methyltransferases"/>
    <property type="match status" value="1"/>
</dbReference>
<dbReference type="GO" id="GO:0008168">
    <property type="term" value="F:methyltransferase activity"/>
    <property type="evidence" value="ECO:0007669"/>
    <property type="project" value="UniProtKB-UniRule"/>
</dbReference>
<comment type="caution">
    <text evidence="8">The sequence shown here is derived from an EMBL/GenBank/DDBJ whole genome shotgun (WGS) entry which is preliminary data.</text>
</comment>
<keyword evidence="4 7" id="KW-0735">Signal-anchor</keyword>